<dbReference type="AlphaFoldDB" id="A0A3B1DKU7"/>
<dbReference type="EMBL" id="UOGJ01000127">
    <property type="protein sequence ID" value="VAX37403.1"/>
    <property type="molecule type" value="Genomic_DNA"/>
</dbReference>
<evidence type="ECO:0000313" key="3">
    <source>
        <dbReference type="EMBL" id="VAX37403.1"/>
    </source>
</evidence>
<name>A0A3B1DKU7_9ZZZZ</name>
<keyword evidence="1" id="KW-0812">Transmembrane</keyword>
<keyword evidence="1" id="KW-0472">Membrane</keyword>
<feature type="domain" description="Methanolan biosynthesis EpsI" evidence="2">
    <location>
        <begin position="11"/>
        <end position="199"/>
    </location>
</feature>
<evidence type="ECO:0000259" key="2">
    <source>
        <dbReference type="Pfam" id="PF11984"/>
    </source>
</evidence>
<organism evidence="3">
    <name type="scientific">hydrothermal vent metagenome</name>
    <dbReference type="NCBI Taxonomy" id="652676"/>
    <lineage>
        <taxon>unclassified sequences</taxon>
        <taxon>metagenomes</taxon>
        <taxon>ecological metagenomes</taxon>
    </lineage>
</organism>
<dbReference type="NCBIfam" id="TIGR02914">
    <property type="entry name" value="EpsI_fam"/>
    <property type="match status" value="1"/>
</dbReference>
<keyword evidence="1" id="KW-1133">Transmembrane helix</keyword>
<protein>
    <recommendedName>
        <fullName evidence="2">Methanolan biosynthesis EpsI domain-containing protein</fullName>
    </recommendedName>
</protein>
<evidence type="ECO:0000256" key="1">
    <source>
        <dbReference type="SAM" id="Phobius"/>
    </source>
</evidence>
<dbReference type="Pfam" id="PF11984">
    <property type="entry name" value="DUF3485"/>
    <property type="match status" value="1"/>
</dbReference>
<proteinExistence type="predicted"/>
<dbReference type="InterPro" id="IPR014263">
    <property type="entry name" value="Methanolan_biosynth_EpsI"/>
</dbReference>
<reference evidence="3" key="1">
    <citation type="submission" date="2018-06" db="EMBL/GenBank/DDBJ databases">
        <authorList>
            <person name="Zhirakovskaya E."/>
        </authorList>
    </citation>
    <scope>NUCLEOTIDE SEQUENCE</scope>
</reference>
<accession>A0A3B1DKU7</accession>
<gene>
    <name evidence="3" type="ORF">MNBD_UNCLBAC01-923</name>
</gene>
<feature type="transmembrane region" description="Helical" evidence="1">
    <location>
        <begin position="6"/>
        <end position="24"/>
    </location>
</feature>
<sequence>MKKSYIFIITLFFLSGFFSWRLYFQKYSQNDTVSIHEFPKVIGEWISEEIPISDKDYEILETRNAFTRRYTHSQTGVEVYLFIIYSQNNRKVSHPPELCYTGSGATVLSKKPEIIGSQQSIETVQVVVEYTHTQQVLNYWFKVGESFTPSYWKQQLLIAVKTFTGKPASSALIRISSTVKEGGQKKASKDIDAFASAMHIYIPQYLP</sequence>